<dbReference type="AlphaFoldDB" id="A0AAV2GRW7"/>
<evidence type="ECO:0000313" key="1">
    <source>
        <dbReference type="EMBL" id="CAL1413505.1"/>
    </source>
</evidence>
<evidence type="ECO:0000313" key="2">
    <source>
        <dbReference type="Proteomes" id="UP001497516"/>
    </source>
</evidence>
<sequence>MHLTYYCFKSWRRLRFFLPPSATLPPPPPQLRLRTSRMQEALTADFLLAVAVPGSANMGLDMDSLGLLALRSEHVEEGVLCL</sequence>
<organism evidence="1 2">
    <name type="scientific">Linum trigynum</name>
    <dbReference type="NCBI Taxonomy" id="586398"/>
    <lineage>
        <taxon>Eukaryota</taxon>
        <taxon>Viridiplantae</taxon>
        <taxon>Streptophyta</taxon>
        <taxon>Embryophyta</taxon>
        <taxon>Tracheophyta</taxon>
        <taxon>Spermatophyta</taxon>
        <taxon>Magnoliopsida</taxon>
        <taxon>eudicotyledons</taxon>
        <taxon>Gunneridae</taxon>
        <taxon>Pentapetalae</taxon>
        <taxon>rosids</taxon>
        <taxon>fabids</taxon>
        <taxon>Malpighiales</taxon>
        <taxon>Linaceae</taxon>
        <taxon>Linum</taxon>
    </lineage>
</organism>
<gene>
    <name evidence="1" type="ORF">LTRI10_LOCUS52732</name>
</gene>
<accession>A0AAV2GRW7</accession>
<dbReference type="EMBL" id="OZ034822">
    <property type="protein sequence ID" value="CAL1413505.1"/>
    <property type="molecule type" value="Genomic_DNA"/>
</dbReference>
<protein>
    <submittedName>
        <fullName evidence="1">Uncharacterized protein</fullName>
    </submittedName>
</protein>
<keyword evidence="2" id="KW-1185">Reference proteome</keyword>
<dbReference type="Proteomes" id="UP001497516">
    <property type="component" value="Chromosome 9"/>
</dbReference>
<name>A0AAV2GRW7_9ROSI</name>
<reference evidence="1 2" key="1">
    <citation type="submission" date="2024-04" db="EMBL/GenBank/DDBJ databases">
        <authorList>
            <person name="Fracassetti M."/>
        </authorList>
    </citation>
    <scope>NUCLEOTIDE SEQUENCE [LARGE SCALE GENOMIC DNA]</scope>
</reference>
<proteinExistence type="predicted"/>